<evidence type="ECO:0000256" key="4">
    <source>
        <dbReference type="ARBA" id="ARBA00022833"/>
    </source>
</evidence>
<evidence type="ECO:0000256" key="1">
    <source>
        <dbReference type="ARBA" id="ARBA00004123"/>
    </source>
</evidence>
<gene>
    <name evidence="7" type="ORF">SBAD_LOCUS4766</name>
</gene>
<evidence type="ECO:0000259" key="6">
    <source>
        <dbReference type="PROSITE" id="PS50171"/>
    </source>
</evidence>
<dbReference type="GO" id="GO:0003723">
    <property type="term" value="F:RNA binding"/>
    <property type="evidence" value="ECO:0007669"/>
    <property type="project" value="TreeGrafter"/>
</dbReference>
<evidence type="ECO:0000256" key="5">
    <source>
        <dbReference type="ARBA" id="ARBA00023242"/>
    </source>
</evidence>
<dbReference type="InterPro" id="IPR013085">
    <property type="entry name" value="U1-CZ_Znf_C2H2"/>
</dbReference>
<reference evidence="7 8" key="2">
    <citation type="submission" date="2018-11" db="EMBL/GenBank/DDBJ databases">
        <authorList>
            <consortium name="Pathogen Informatics"/>
        </authorList>
    </citation>
    <scope>NUCLEOTIDE SEQUENCE [LARGE SCALE GENOMIC DNA]</scope>
</reference>
<sequence length="131" mass="15253">MTEAWKSVPKKFCEVCKCWFYDNKVSVQHHEQGNRHKANVQKKLRELGKKGREQAKEGRERRMILAKMETEATRSYKKDLKKQQQQQNLSSRDMNFSLAGELGMQNNLLSCVNLNHCNVCDVVVSFIYASL</sequence>
<dbReference type="SMART" id="SM00451">
    <property type="entry name" value="ZnF_U1"/>
    <property type="match status" value="1"/>
</dbReference>
<dbReference type="WBParaSite" id="SBAD_0000496201-mRNA-1">
    <property type="protein sequence ID" value="SBAD_0000496201-mRNA-1"/>
    <property type="gene ID" value="SBAD_0000496201"/>
</dbReference>
<keyword evidence="4" id="KW-0862">Zinc</keyword>
<dbReference type="InterPro" id="IPR003604">
    <property type="entry name" value="Matrin/U1-like-C_Znf_C2H2"/>
</dbReference>
<keyword evidence="8" id="KW-1185">Reference proteome</keyword>
<evidence type="ECO:0000313" key="7">
    <source>
        <dbReference type="EMBL" id="VDP05352.1"/>
    </source>
</evidence>
<evidence type="ECO:0000313" key="9">
    <source>
        <dbReference type="WBParaSite" id="SBAD_0000496201-mRNA-1"/>
    </source>
</evidence>
<accession>A0A183IMC0</accession>
<dbReference type="InterPro" id="IPR036236">
    <property type="entry name" value="Znf_C2H2_sf"/>
</dbReference>
<dbReference type="Proteomes" id="UP000270296">
    <property type="component" value="Unassembled WGS sequence"/>
</dbReference>
<dbReference type="GO" id="GO:0000398">
    <property type="term" value="P:mRNA splicing, via spliceosome"/>
    <property type="evidence" value="ECO:0007669"/>
    <property type="project" value="InterPro"/>
</dbReference>
<evidence type="ECO:0000313" key="8">
    <source>
        <dbReference type="Proteomes" id="UP000270296"/>
    </source>
</evidence>
<protein>
    <submittedName>
        <fullName evidence="9">Matrin-type domain-containing protein</fullName>
    </submittedName>
</protein>
<name>A0A183IMC0_9BILA</name>
<dbReference type="PROSITE" id="PS50171">
    <property type="entry name" value="ZF_MATRIN"/>
    <property type="match status" value="1"/>
</dbReference>
<dbReference type="OrthoDB" id="191651at2759"/>
<dbReference type="InterPro" id="IPR000690">
    <property type="entry name" value="Matrin/U1-C_Znf_C2H2"/>
</dbReference>
<keyword evidence="2" id="KW-0479">Metal-binding</keyword>
<dbReference type="PANTHER" id="PTHR13173">
    <property type="entry name" value="WW DOMAIN BINDING PROTEIN 4"/>
    <property type="match status" value="1"/>
</dbReference>
<dbReference type="AlphaFoldDB" id="A0A183IMC0"/>
<dbReference type="PANTHER" id="PTHR13173:SF10">
    <property type="entry name" value="WW DOMAIN-BINDING PROTEIN 4"/>
    <property type="match status" value="1"/>
</dbReference>
<dbReference type="GO" id="GO:0071011">
    <property type="term" value="C:precatalytic spliceosome"/>
    <property type="evidence" value="ECO:0007669"/>
    <property type="project" value="TreeGrafter"/>
</dbReference>
<feature type="domain" description="Matrin-type" evidence="6">
    <location>
        <begin position="11"/>
        <end position="42"/>
    </location>
</feature>
<dbReference type="InterPro" id="IPR040023">
    <property type="entry name" value="WBP4"/>
</dbReference>
<dbReference type="Gene3D" id="3.30.160.60">
    <property type="entry name" value="Classic Zinc Finger"/>
    <property type="match status" value="1"/>
</dbReference>
<dbReference type="GO" id="GO:0008270">
    <property type="term" value="F:zinc ion binding"/>
    <property type="evidence" value="ECO:0007669"/>
    <property type="project" value="UniProtKB-KW"/>
</dbReference>
<evidence type="ECO:0000256" key="2">
    <source>
        <dbReference type="ARBA" id="ARBA00022723"/>
    </source>
</evidence>
<reference evidence="9" key="1">
    <citation type="submission" date="2016-06" db="UniProtKB">
        <authorList>
            <consortium name="WormBaseParasite"/>
        </authorList>
    </citation>
    <scope>IDENTIFICATION</scope>
</reference>
<dbReference type="SUPFAM" id="SSF57667">
    <property type="entry name" value="beta-beta-alpha zinc fingers"/>
    <property type="match status" value="1"/>
</dbReference>
<evidence type="ECO:0000256" key="3">
    <source>
        <dbReference type="ARBA" id="ARBA00022771"/>
    </source>
</evidence>
<dbReference type="EMBL" id="UZAM01008532">
    <property type="protein sequence ID" value="VDP05352.1"/>
    <property type="molecule type" value="Genomic_DNA"/>
</dbReference>
<dbReference type="Pfam" id="PF06220">
    <property type="entry name" value="zf-U1"/>
    <property type="match status" value="1"/>
</dbReference>
<comment type="subcellular location">
    <subcellularLocation>
        <location evidence="1">Nucleus</location>
    </subcellularLocation>
</comment>
<keyword evidence="5" id="KW-0539">Nucleus</keyword>
<keyword evidence="3" id="KW-0863">Zinc-finger</keyword>
<organism evidence="9">
    <name type="scientific">Soboliphyme baturini</name>
    <dbReference type="NCBI Taxonomy" id="241478"/>
    <lineage>
        <taxon>Eukaryota</taxon>
        <taxon>Metazoa</taxon>
        <taxon>Ecdysozoa</taxon>
        <taxon>Nematoda</taxon>
        <taxon>Enoplea</taxon>
        <taxon>Dorylaimia</taxon>
        <taxon>Dioctophymatida</taxon>
        <taxon>Dioctophymatoidea</taxon>
        <taxon>Soboliphymatidae</taxon>
        <taxon>Soboliphyme</taxon>
    </lineage>
</organism>
<proteinExistence type="predicted"/>